<reference evidence="2 3" key="1">
    <citation type="submission" date="2024-10" db="EMBL/GenBank/DDBJ databases">
        <title>The Natural Products Discovery Center: Release of the First 8490 Sequenced Strains for Exploring Actinobacteria Biosynthetic Diversity.</title>
        <authorList>
            <person name="Kalkreuter E."/>
            <person name="Kautsar S.A."/>
            <person name="Yang D."/>
            <person name="Bader C.D."/>
            <person name="Teijaro C.N."/>
            <person name="Fluegel L."/>
            <person name="Davis C.M."/>
            <person name="Simpson J.R."/>
            <person name="Lauterbach L."/>
            <person name="Steele A.D."/>
            <person name="Gui C."/>
            <person name="Meng S."/>
            <person name="Li G."/>
            <person name="Viehrig K."/>
            <person name="Ye F."/>
            <person name="Su P."/>
            <person name="Kiefer A.F."/>
            <person name="Nichols A."/>
            <person name="Cepeda A.J."/>
            <person name="Yan W."/>
            <person name="Fan B."/>
            <person name="Jiang Y."/>
            <person name="Adhikari A."/>
            <person name="Zheng C.-J."/>
            <person name="Schuster L."/>
            <person name="Cowan T.M."/>
            <person name="Smanski M.J."/>
            <person name="Chevrette M.G."/>
            <person name="De Carvalho L.P.S."/>
            <person name="Shen B."/>
        </authorList>
    </citation>
    <scope>NUCLEOTIDE SEQUENCE [LARGE SCALE GENOMIC DNA]</scope>
    <source>
        <strain evidence="2 3">NPDC000087</strain>
    </source>
</reference>
<keyword evidence="3" id="KW-1185">Reference proteome</keyword>
<protein>
    <submittedName>
        <fullName evidence="2">CbtA family protein</fullName>
    </submittedName>
</protein>
<feature type="transmembrane region" description="Helical" evidence="1">
    <location>
        <begin position="73"/>
        <end position="97"/>
    </location>
</feature>
<evidence type="ECO:0000256" key="1">
    <source>
        <dbReference type="SAM" id="Phobius"/>
    </source>
</evidence>
<feature type="transmembrane region" description="Helical" evidence="1">
    <location>
        <begin position="109"/>
        <end position="127"/>
    </location>
</feature>
<dbReference type="EMBL" id="JBIAZU010000001">
    <property type="protein sequence ID" value="MFF5288778.1"/>
    <property type="molecule type" value="Genomic_DNA"/>
</dbReference>
<dbReference type="RefSeq" id="WP_020509126.1">
    <property type="nucleotide sequence ID" value="NZ_JBIAZU010000001.1"/>
</dbReference>
<feature type="transmembrane region" description="Helical" evidence="1">
    <location>
        <begin position="147"/>
        <end position="167"/>
    </location>
</feature>
<proteinExistence type="predicted"/>
<evidence type="ECO:0000313" key="2">
    <source>
        <dbReference type="EMBL" id="MFF5288778.1"/>
    </source>
</evidence>
<keyword evidence="1" id="KW-0812">Transmembrane</keyword>
<comment type="caution">
    <text evidence="2">The sequence shown here is derived from an EMBL/GenBank/DDBJ whole genome shotgun (WGS) entry which is preliminary data.</text>
</comment>
<feature type="transmembrane region" description="Helical" evidence="1">
    <location>
        <begin position="179"/>
        <end position="198"/>
    </location>
</feature>
<name>A0ABW6W647_9ACTN</name>
<gene>
    <name evidence="2" type="ORF">ACFY35_05030</name>
</gene>
<organism evidence="2 3">
    <name type="scientific">Paractinoplanes globisporus</name>
    <dbReference type="NCBI Taxonomy" id="113565"/>
    <lineage>
        <taxon>Bacteria</taxon>
        <taxon>Bacillati</taxon>
        <taxon>Actinomycetota</taxon>
        <taxon>Actinomycetes</taxon>
        <taxon>Micromonosporales</taxon>
        <taxon>Micromonosporaceae</taxon>
        <taxon>Paractinoplanes</taxon>
    </lineage>
</organism>
<dbReference type="InterPro" id="IPR012666">
    <property type="entry name" value="CbtA_put"/>
</dbReference>
<sequence length="266" mass="28220">MEKQIIWRGILAGAIGGVFAFVFARIFAEPQIQRAIDYEEGRDHAQSALDQATGLAAAHEHADPFSRAVQGNIGLGIGLILFGVAMGALFAVAYALCLGRTGRVRPRTLALLVAGGGFLGIYLVPFLKYPANPPAIGHEDTIRERGTFFLLMVTASVLFLVLTGWLGRRLQPRFGTWNAALIAGGVFVAATAIVMLALPSFSETPDALTDTTGRIVFSGFPADVLSHFRLYSVGAQLILWGAIGLVFAPMAERLLSPGKPAAAVSV</sequence>
<feature type="transmembrane region" description="Helical" evidence="1">
    <location>
        <begin position="7"/>
        <end position="28"/>
    </location>
</feature>
<dbReference type="Proteomes" id="UP001602245">
    <property type="component" value="Unassembled WGS sequence"/>
</dbReference>
<feature type="transmembrane region" description="Helical" evidence="1">
    <location>
        <begin position="228"/>
        <end position="248"/>
    </location>
</feature>
<keyword evidence="1" id="KW-0472">Membrane</keyword>
<dbReference type="Pfam" id="PF09490">
    <property type="entry name" value="CbtA"/>
    <property type="match status" value="1"/>
</dbReference>
<evidence type="ECO:0000313" key="3">
    <source>
        <dbReference type="Proteomes" id="UP001602245"/>
    </source>
</evidence>
<keyword evidence="1" id="KW-1133">Transmembrane helix</keyword>
<accession>A0ABW6W647</accession>